<evidence type="ECO:0000256" key="2">
    <source>
        <dbReference type="ARBA" id="ARBA00022821"/>
    </source>
</evidence>
<keyword evidence="5" id="KW-0804">Transcription</keyword>
<proteinExistence type="predicted"/>
<dbReference type="Gene3D" id="3.30.730.10">
    <property type="entry name" value="AP2/ERF domain"/>
    <property type="match status" value="1"/>
</dbReference>
<feature type="region of interest" description="Disordered" evidence="7">
    <location>
        <begin position="178"/>
        <end position="204"/>
    </location>
</feature>
<dbReference type="Proteomes" id="UP000306102">
    <property type="component" value="Unassembled WGS sequence"/>
</dbReference>
<keyword evidence="3" id="KW-0805">Transcription regulation</keyword>
<dbReference type="PRINTS" id="PR00367">
    <property type="entry name" value="ETHRSPELEMNT"/>
</dbReference>
<feature type="compositionally biased region" description="Polar residues" evidence="7">
    <location>
        <begin position="414"/>
        <end position="423"/>
    </location>
</feature>
<dbReference type="AlphaFoldDB" id="A0A4S4E0K9"/>
<keyword evidence="6" id="KW-0539">Nucleus</keyword>
<dbReference type="GO" id="GO:0006952">
    <property type="term" value="P:defense response"/>
    <property type="evidence" value="ECO:0007669"/>
    <property type="project" value="UniProtKB-KW"/>
</dbReference>
<reference evidence="9 10" key="1">
    <citation type="journal article" date="2018" name="Proc. Natl. Acad. Sci. U.S.A.">
        <title>Draft genome sequence of Camellia sinensis var. sinensis provides insights into the evolution of the tea genome and tea quality.</title>
        <authorList>
            <person name="Wei C."/>
            <person name="Yang H."/>
            <person name="Wang S."/>
            <person name="Zhao J."/>
            <person name="Liu C."/>
            <person name="Gao L."/>
            <person name="Xia E."/>
            <person name="Lu Y."/>
            <person name="Tai Y."/>
            <person name="She G."/>
            <person name="Sun J."/>
            <person name="Cao H."/>
            <person name="Tong W."/>
            <person name="Gao Q."/>
            <person name="Li Y."/>
            <person name="Deng W."/>
            <person name="Jiang X."/>
            <person name="Wang W."/>
            <person name="Chen Q."/>
            <person name="Zhang S."/>
            <person name="Li H."/>
            <person name="Wu J."/>
            <person name="Wang P."/>
            <person name="Li P."/>
            <person name="Shi C."/>
            <person name="Zheng F."/>
            <person name="Jian J."/>
            <person name="Huang B."/>
            <person name="Shan D."/>
            <person name="Shi M."/>
            <person name="Fang C."/>
            <person name="Yue Y."/>
            <person name="Li F."/>
            <person name="Li D."/>
            <person name="Wei S."/>
            <person name="Han B."/>
            <person name="Jiang C."/>
            <person name="Yin Y."/>
            <person name="Xia T."/>
            <person name="Zhang Z."/>
            <person name="Bennetzen J.L."/>
            <person name="Zhao S."/>
            <person name="Wan X."/>
        </authorList>
    </citation>
    <scope>NUCLEOTIDE SEQUENCE [LARGE SCALE GENOMIC DNA]</scope>
    <source>
        <strain evidence="10">cv. Shuchazao</strain>
        <tissue evidence="9">Leaf</tissue>
    </source>
</reference>
<name>A0A4S4E0K9_CAMSN</name>
<feature type="region of interest" description="Disordered" evidence="7">
    <location>
        <begin position="95"/>
        <end position="126"/>
    </location>
</feature>
<dbReference type="InterPro" id="IPR001471">
    <property type="entry name" value="AP2/ERF_dom"/>
</dbReference>
<keyword evidence="4" id="KW-0238">DNA-binding</keyword>
<dbReference type="Pfam" id="PF00847">
    <property type="entry name" value="AP2"/>
    <property type="match status" value="1"/>
</dbReference>
<feature type="region of interest" description="Disordered" evidence="7">
    <location>
        <begin position="265"/>
        <end position="290"/>
    </location>
</feature>
<dbReference type="GO" id="GO:0005634">
    <property type="term" value="C:nucleus"/>
    <property type="evidence" value="ECO:0007669"/>
    <property type="project" value="UniProtKB-SubCell"/>
</dbReference>
<dbReference type="SUPFAM" id="SSF54171">
    <property type="entry name" value="DNA-binding domain"/>
    <property type="match status" value="1"/>
</dbReference>
<comment type="subcellular location">
    <subcellularLocation>
        <location evidence="1">Nucleus</location>
    </subcellularLocation>
</comment>
<dbReference type="FunFam" id="3.30.730.10:FF:000001">
    <property type="entry name" value="Ethylene-responsive transcription factor 2"/>
    <property type="match status" value="1"/>
</dbReference>
<feature type="region of interest" description="Disordered" evidence="7">
    <location>
        <begin position="389"/>
        <end position="423"/>
    </location>
</feature>
<evidence type="ECO:0000259" key="8">
    <source>
        <dbReference type="PROSITE" id="PS51032"/>
    </source>
</evidence>
<evidence type="ECO:0000313" key="10">
    <source>
        <dbReference type="Proteomes" id="UP000306102"/>
    </source>
</evidence>
<feature type="domain" description="AP2/ERF" evidence="8">
    <location>
        <begin position="201"/>
        <end position="258"/>
    </location>
</feature>
<dbReference type="InterPro" id="IPR044808">
    <property type="entry name" value="ERF_plant"/>
</dbReference>
<evidence type="ECO:0000256" key="4">
    <source>
        <dbReference type="ARBA" id="ARBA00023125"/>
    </source>
</evidence>
<dbReference type="CDD" id="cd00018">
    <property type="entry name" value="AP2"/>
    <property type="match status" value="1"/>
</dbReference>
<dbReference type="InterPro" id="IPR036955">
    <property type="entry name" value="AP2/ERF_dom_sf"/>
</dbReference>
<dbReference type="PROSITE" id="PS51032">
    <property type="entry name" value="AP2_ERF"/>
    <property type="match status" value="1"/>
</dbReference>
<feature type="compositionally biased region" description="Low complexity" evidence="7">
    <location>
        <begin position="95"/>
        <end position="110"/>
    </location>
</feature>
<dbReference type="PANTHER" id="PTHR31190:SF473">
    <property type="entry name" value="OS05G0437100 PROTEIN"/>
    <property type="match status" value="1"/>
</dbReference>
<feature type="compositionally biased region" description="Low complexity" evidence="7">
    <location>
        <begin position="271"/>
        <end position="286"/>
    </location>
</feature>
<protein>
    <recommendedName>
        <fullName evidence="8">AP2/ERF domain-containing protein</fullName>
    </recommendedName>
</protein>
<evidence type="ECO:0000256" key="5">
    <source>
        <dbReference type="ARBA" id="ARBA00023163"/>
    </source>
</evidence>
<dbReference type="GO" id="GO:0009873">
    <property type="term" value="P:ethylene-activated signaling pathway"/>
    <property type="evidence" value="ECO:0007669"/>
    <property type="project" value="InterPro"/>
</dbReference>
<accession>A0A4S4E0K9</accession>
<evidence type="ECO:0000256" key="3">
    <source>
        <dbReference type="ARBA" id="ARBA00023015"/>
    </source>
</evidence>
<keyword evidence="10" id="KW-1185">Reference proteome</keyword>
<keyword evidence="2" id="KW-0611">Plant defense</keyword>
<dbReference type="EMBL" id="SDRB02008598">
    <property type="protein sequence ID" value="THG09323.1"/>
    <property type="molecule type" value="Genomic_DNA"/>
</dbReference>
<evidence type="ECO:0000256" key="1">
    <source>
        <dbReference type="ARBA" id="ARBA00004123"/>
    </source>
</evidence>
<evidence type="ECO:0000313" key="9">
    <source>
        <dbReference type="EMBL" id="THG09323.1"/>
    </source>
</evidence>
<evidence type="ECO:0000256" key="6">
    <source>
        <dbReference type="ARBA" id="ARBA00023242"/>
    </source>
</evidence>
<dbReference type="GO" id="GO:0003677">
    <property type="term" value="F:DNA binding"/>
    <property type="evidence" value="ECO:0007669"/>
    <property type="project" value="UniProtKB-KW"/>
</dbReference>
<evidence type="ECO:0000256" key="7">
    <source>
        <dbReference type="SAM" id="MobiDB-lite"/>
    </source>
</evidence>
<dbReference type="SMART" id="SM00380">
    <property type="entry name" value="AP2"/>
    <property type="match status" value="1"/>
</dbReference>
<organism evidence="9 10">
    <name type="scientific">Camellia sinensis var. sinensis</name>
    <name type="common">China tea</name>
    <dbReference type="NCBI Taxonomy" id="542762"/>
    <lineage>
        <taxon>Eukaryota</taxon>
        <taxon>Viridiplantae</taxon>
        <taxon>Streptophyta</taxon>
        <taxon>Embryophyta</taxon>
        <taxon>Tracheophyta</taxon>
        <taxon>Spermatophyta</taxon>
        <taxon>Magnoliopsida</taxon>
        <taxon>eudicotyledons</taxon>
        <taxon>Gunneridae</taxon>
        <taxon>Pentapetalae</taxon>
        <taxon>asterids</taxon>
        <taxon>Ericales</taxon>
        <taxon>Theaceae</taxon>
        <taxon>Camellia</taxon>
    </lineage>
</organism>
<sequence length="423" mass="45365">MCLTKVANPRDSGEYVRFPTTDTADDGGADHPILSSAAVARERSVMVTALTNVVSGGQRLGDGGGEWGYRAEMGGGGGGTSSFVGGSGGIYSANSPTSPYSSSSSGSWAGQKRGREEESVTQYSSEQQLHRVYRGFISDFRGSHGGESSSVTTTAAEEPTNIVTATTPTTITITATATATTPPTPTTEAASNEEGGERRRRYRGVRQRPWGKWAAEIRDPHKAARVWLGTFDTAEAAARAYDEAALRFRGNRAKLNFPENVRLLPPPQHPPATQLPISNSPATHLAAPPPPPPFFQTHHQFQPNIARDYWQYSQLLQSTGDLNFHALQLQQQQQQQQQQQNSLLDQMFYASSLAGLDAQTLVSSSPSFASSSVTSATSSYPLFFSDQQQLGYFRPPGPQNQGGGSDFPAPPWTGSGQYPPSSS</sequence>
<dbReference type="GO" id="GO:0003700">
    <property type="term" value="F:DNA-binding transcription factor activity"/>
    <property type="evidence" value="ECO:0007669"/>
    <property type="project" value="InterPro"/>
</dbReference>
<gene>
    <name evidence="9" type="ORF">TEA_013449</name>
</gene>
<comment type="caution">
    <text evidence="9">The sequence shown here is derived from an EMBL/GenBank/DDBJ whole genome shotgun (WGS) entry which is preliminary data.</text>
</comment>
<dbReference type="InterPro" id="IPR016177">
    <property type="entry name" value="DNA-bd_dom_sf"/>
</dbReference>
<dbReference type="PANTHER" id="PTHR31190">
    <property type="entry name" value="DNA-BINDING DOMAIN"/>
    <property type="match status" value="1"/>
</dbReference>